<gene>
    <name evidence="2" type="ORF">SAMN05421823_101479</name>
</gene>
<dbReference type="Pfam" id="PF05176">
    <property type="entry name" value="ATP-synt_10"/>
    <property type="match status" value="1"/>
</dbReference>
<dbReference type="AlphaFoldDB" id="A0A1G8XUH9"/>
<dbReference type="OrthoDB" id="1118896at2"/>
<evidence type="ECO:0000313" key="2">
    <source>
        <dbReference type="EMBL" id="SDJ94173.1"/>
    </source>
</evidence>
<evidence type="ECO:0000256" key="1">
    <source>
        <dbReference type="SAM" id="SignalP"/>
    </source>
</evidence>
<dbReference type="PANTHER" id="PTHR28106">
    <property type="entry name" value="MITOCHONDRIAL ATPASE COMPLEX SUBUNIT ATP10"/>
    <property type="match status" value="1"/>
</dbReference>
<name>A0A1G8XUH9_9BACT</name>
<sequence length="180" mass="20341">MNKLFLTTLLCLAALLTQAQTGQPFPEVSGTTLTGKSMTVPKDTQGKYTLLGLAYSKKSQDDLETWFQPVYSTFLDKNRSMWEVSSYNVNIYFIPMISGIKEAASGKIEKRLKKELDPALQPHVLFYTGSIKEYKDALNLGKKDEPYFFVLDADGKVVYATQGAYSDKKMEEVESYLEEE</sequence>
<accession>A0A1G8XUH9</accession>
<proteinExistence type="predicted"/>
<dbReference type="RefSeq" id="WP_089678547.1">
    <property type="nucleotide sequence ID" value="NZ_FNFO01000001.1"/>
</dbReference>
<dbReference type="STRING" id="1075417.SAMN05421823_101479"/>
<feature type="chain" id="PRO_5011540752" evidence="1">
    <location>
        <begin position="20"/>
        <end position="180"/>
    </location>
</feature>
<keyword evidence="1" id="KW-0732">Signal</keyword>
<dbReference type="InterPro" id="IPR036249">
    <property type="entry name" value="Thioredoxin-like_sf"/>
</dbReference>
<dbReference type="SUPFAM" id="SSF52833">
    <property type="entry name" value="Thioredoxin-like"/>
    <property type="match status" value="1"/>
</dbReference>
<dbReference type="Gene3D" id="3.40.30.10">
    <property type="entry name" value="Glutaredoxin"/>
    <property type="match status" value="1"/>
</dbReference>
<organism evidence="2 3">
    <name type="scientific">Catalinimonas alkaloidigena</name>
    <dbReference type="NCBI Taxonomy" id="1075417"/>
    <lineage>
        <taxon>Bacteria</taxon>
        <taxon>Pseudomonadati</taxon>
        <taxon>Bacteroidota</taxon>
        <taxon>Cytophagia</taxon>
        <taxon>Cytophagales</taxon>
        <taxon>Catalimonadaceae</taxon>
        <taxon>Catalinimonas</taxon>
    </lineage>
</organism>
<protein>
    <submittedName>
        <fullName evidence="2">ATP10 protein</fullName>
    </submittedName>
</protein>
<dbReference type="EMBL" id="FNFO01000001">
    <property type="protein sequence ID" value="SDJ94173.1"/>
    <property type="molecule type" value="Genomic_DNA"/>
</dbReference>
<evidence type="ECO:0000313" key="3">
    <source>
        <dbReference type="Proteomes" id="UP000198510"/>
    </source>
</evidence>
<reference evidence="2 3" key="1">
    <citation type="submission" date="2016-10" db="EMBL/GenBank/DDBJ databases">
        <authorList>
            <person name="de Groot N.N."/>
        </authorList>
    </citation>
    <scope>NUCLEOTIDE SEQUENCE [LARGE SCALE GENOMIC DNA]</scope>
    <source>
        <strain evidence="2 3">DSM 25186</strain>
    </source>
</reference>
<dbReference type="InterPro" id="IPR007849">
    <property type="entry name" value="ATP10"/>
</dbReference>
<feature type="signal peptide" evidence="1">
    <location>
        <begin position="1"/>
        <end position="19"/>
    </location>
</feature>
<keyword evidence="3" id="KW-1185">Reference proteome</keyword>
<dbReference type="PANTHER" id="PTHR28106:SF1">
    <property type="entry name" value="MITOCHONDRIAL ATPASE COMPLEX SUBUNIT ATP10"/>
    <property type="match status" value="1"/>
</dbReference>
<dbReference type="Proteomes" id="UP000198510">
    <property type="component" value="Unassembled WGS sequence"/>
</dbReference>